<dbReference type="RefSeq" id="WP_311360242.1">
    <property type="nucleotide sequence ID" value="NZ_JAVRIE010000001.1"/>
</dbReference>
<evidence type="ECO:0000313" key="1">
    <source>
        <dbReference type="EMBL" id="MDT0581441.1"/>
    </source>
</evidence>
<reference evidence="1 2" key="1">
    <citation type="submission" date="2023-09" db="EMBL/GenBank/DDBJ databases">
        <authorList>
            <person name="Rey-Velasco X."/>
        </authorList>
    </citation>
    <scope>NUCLEOTIDE SEQUENCE [LARGE SCALE GENOMIC DNA]</scope>
    <source>
        <strain evidence="1 2">W409</strain>
    </source>
</reference>
<sequence length="185" mass="21116">MDNLSEKQKQAYVKICTPLSDEARKVANAVIQYLAECNVGKYIKPALEGYDPFDDDLYVDEFNYSEDEILKYIETAKEDALTFDFCCYLAGKHLEKSKGLEEFGRKVLQNKEKRPRNKAGSKTLNPIRNTIICHSVARGKGFGPPIHNDDYPETVCNITQIILLEVFSIQCNVKNIWIKRNTKGT</sequence>
<evidence type="ECO:0000313" key="2">
    <source>
        <dbReference type="Proteomes" id="UP001249020"/>
    </source>
</evidence>
<gene>
    <name evidence="1" type="ORF">RM544_02750</name>
</gene>
<dbReference type="Proteomes" id="UP001249020">
    <property type="component" value="Unassembled WGS sequence"/>
</dbReference>
<proteinExistence type="predicted"/>
<accession>A0AAW8QWG4</accession>
<dbReference type="EMBL" id="JAVRIE010000001">
    <property type="protein sequence ID" value="MDT0581441.1"/>
    <property type="molecule type" value="Genomic_DNA"/>
</dbReference>
<name>A0AAW8QWG4_9ALTE</name>
<dbReference type="AlphaFoldDB" id="A0AAW8QWG4"/>
<organism evidence="1 2">
    <name type="scientific">Brumicola blandensis</name>
    <dbReference type="NCBI Taxonomy" id="3075611"/>
    <lineage>
        <taxon>Bacteria</taxon>
        <taxon>Pseudomonadati</taxon>
        <taxon>Pseudomonadota</taxon>
        <taxon>Gammaproteobacteria</taxon>
        <taxon>Alteromonadales</taxon>
        <taxon>Alteromonadaceae</taxon>
        <taxon>Brumicola</taxon>
    </lineage>
</organism>
<comment type="caution">
    <text evidence="1">The sequence shown here is derived from an EMBL/GenBank/DDBJ whole genome shotgun (WGS) entry which is preliminary data.</text>
</comment>
<keyword evidence="2" id="KW-1185">Reference proteome</keyword>
<protein>
    <submittedName>
        <fullName evidence="1">Uncharacterized protein</fullName>
    </submittedName>
</protein>